<evidence type="ECO:0000256" key="2">
    <source>
        <dbReference type="SAM" id="SignalP"/>
    </source>
</evidence>
<evidence type="ECO:0000313" key="3">
    <source>
        <dbReference type="EMBL" id="MEY9320334.1"/>
    </source>
</evidence>
<dbReference type="RefSeq" id="WP_240536843.1">
    <property type="nucleotide sequence ID" value="NZ_BJNL01000031.1"/>
</dbReference>
<sequence length="255" mass="26499">MENQMRKSLMVSAAVAALLATTGFATAQGANQGAAKDSPTAASPKGDNAAPMNAPTAKGVEKATPGAGSKEMAPQHAQGKPDAKTTGDMKADGKSKASESTTPAATKDVKNPTAETTSPSGGKAASEMKADSKTKSSDSAVTSKDLKTPTAETKPSTSDNKTTGNAATAATATPPAEKRTQISSAMKQEKVEEVANVNFNLSIGTAVPAGVRYYPMPARIVEIYPEWRGYDFILVHGRYIVLRPRTHEIVYIIEG</sequence>
<evidence type="ECO:0008006" key="5">
    <source>
        <dbReference type="Google" id="ProtNLM"/>
    </source>
</evidence>
<dbReference type="InterPro" id="IPR009642">
    <property type="entry name" value="DUF1236"/>
</dbReference>
<feature type="signal peptide" evidence="2">
    <location>
        <begin position="1"/>
        <end position="27"/>
    </location>
</feature>
<comment type="caution">
    <text evidence="3">The sequence shown here is derived from an EMBL/GenBank/DDBJ whole genome shotgun (WGS) entry which is preliminary data.</text>
</comment>
<dbReference type="Gene3D" id="3.10.450.160">
    <property type="entry name" value="inner membrane protein cigr"/>
    <property type="match status" value="1"/>
</dbReference>
<evidence type="ECO:0000256" key="1">
    <source>
        <dbReference type="SAM" id="MobiDB-lite"/>
    </source>
</evidence>
<dbReference type="Pfam" id="PF06823">
    <property type="entry name" value="DUF1236"/>
    <property type="match status" value="1"/>
</dbReference>
<feature type="compositionally biased region" description="Basic and acidic residues" evidence="1">
    <location>
        <begin position="79"/>
        <end position="97"/>
    </location>
</feature>
<feature type="chain" id="PRO_5046790056" description="DUF1236 domain-containing protein" evidence="2">
    <location>
        <begin position="28"/>
        <end position="255"/>
    </location>
</feature>
<dbReference type="EMBL" id="JBGBZA010000002">
    <property type="protein sequence ID" value="MEY9320334.1"/>
    <property type="molecule type" value="Genomic_DNA"/>
</dbReference>
<feature type="compositionally biased region" description="Basic and acidic residues" evidence="1">
    <location>
        <begin position="126"/>
        <end position="136"/>
    </location>
</feature>
<gene>
    <name evidence="3" type="ORF">ABIF29_007133</name>
</gene>
<name>A0ABV4FA34_BRAEL</name>
<organism evidence="3 4">
    <name type="scientific">Bradyrhizobium elkanii</name>
    <dbReference type="NCBI Taxonomy" id="29448"/>
    <lineage>
        <taxon>Bacteria</taxon>
        <taxon>Pseudomonadati</taxon>
        <taxon>Pseudomonadota</taxon>
        <taxon>Alphaproteobacteria</taxon>
        <taxon>Hyphomicrobiales</taxon>
        <taxon>Nitrobacteraceae</taxon>
        <taxon>Bradyrhizobium</taxon>
    </lineage>
</organism>
<feature type="compositionally biased region" description="Low complexity" evidence="1">
    <location>
        <begin position="166"/>
        <end position="175"/>
    </location>
</feature>
<proteinExistence type="predicted"/>
<dbReference type="Proteomes" id="UP001565471">
    <property type="component" value="Unassembled WGS sequence"/>
</dbReference>
<accession>A0ABV4FA34</accession>
<keyword evidence="2" id="KW-0732">Signal</keyword>
<feature type="region of interest" description="Disordered" evidence="1">
    <location>
        <begin position="28"/>
        <end position="182"/>
    </location>
</feature>
<evidence type="ECO:0000313" key="4">
    <source>
        <dbReference type="Proteomes" id="UP001565471"/>
    </source>
</evidence>
<reference evidence="3 4" key="1">
    <citation type="submission" date="2024-07" db="EMBL/GenBank/DDBJ databases">
        <title>Genomic Encyclopedia of Type Strains, Phase V (KMG-V): Genome sequencing to study the core and pangenomes of soil and plant-associated prokaryotes.</title>
        <authorList>
            <person name="Whitman W."/>
        </authorList>
    </citation>
    <scope>NUCLEOTIDE SEQUENCE [LARGE SCALE GENOMIC DNA]</scope>
    <source>
        <strain evidence="3 4">USDA 415</strain>
    </source>
</reference>
<protein>
    <recommendedName>
        <fullName evidence="5">DUF1236 domain-containing protein</fullName>
    </recommendedName>
</protein>
<feature type="compositionally biased region" description="Polar residues" evidence="1">
    <location>
        <begin position="150"/>
        <end position="165"/>
    </location>
</feature>
<keyword evidence="4" id="KW-1185">Reference proteome</keyword>
<dbReference type="GeneID" id="92951757"/>